<dbReference type="OrthoDB" id="8563353at2"/>
<name>A0A5C8ZYD0_9GAMM</name>
<accession>A0A5C8ZYD0</accession>
<dbReference type="Pfam" id="PF14467">
    <property type="entry name" value="DUF4426"/>
    <property type="match status" value="1"/>
</dbReference>
<dbReference type="InterPro" id="IPR025218">
    <property type="entry name" value="DUF4426"/>
</dbReference>
<dbReference type="Proteomes" id="UP000321933">
    <property type="component" value="Unassembled WGS sequence"/>
</dbReference>
<dbReference type="AlphaFoldDB" id="A0A5C8ZYD0"/>
<feature type="signal peptide" evidence="1">
    <location>
        <begin position="1"/>
        <end position="28"/>
    </location>
</feature>
<dbReference type="Gene3D" id="2.60.40.3340">
    <property type="entry name" value="Domain of unknown function DUF4426"/>
    <property type="match status" value="1"/>
</dbReference>
<gene>
    <name evidence="3" type="ORF">FVW59_07485</name>
</gene>
<dbReference type="RefSeq" id="WP_148063638.1">
    <property type="nucleotide sequence ID" value="NZ_VRYZ01000003.1"/>
</dbReference>
<feature type="domain" description="DUF4426" evidence="2">
    <location>
        <begin position="32"/>
        <end position="151"/>
    </location>
</feature>
<comment type="caution">
    <text evidence="3">The sequence shown here is derived from an EMBL/GenBank/DDBJ whole genome shotgun (WGS) entry which is preliminary data.</text>
</comment>
<evidence type="ECO:0000259" key="2">
    <source>
        <dbReference type="Pfam" id="PF14467"/>
    </source>
</evidence>
<evidence type="ECO:0000313" key="4">
    <source>
        <dbReference type="Proteomes" id="UP000321933"/>
    </source>
</evidence>
<proteinExistence type="predicted"/>
<organism evidence="3 4">
    <name type="scientific">Parahaliea aestuarii</name>
    <dbReference type="NCBI Taxonomy" id="1852021"/>
    <lineage>
        <taxon>Bacteria</taxon>
        <taxon>Pseudomonadati</taxon>
        <taxon>Pseudomonadota</taxon>
        <taxon>Gammaproteobacteria</taxon>
        <taxon>Cellvibrionales</taxon>
        <taxon>Halieaceae</taxon>
        <taxon>Parahaliea</taxon>
    </lineage>
</organism>
<reference evidence="3 4" key="1">
    <citation type="submission" date="2019-08" db="EMBL/GenBank/DDBJ databases">
        <title>Parahaliea maris sp. nov., isolated from the surface seawater.</title>
        <authorList>
            <person name="Liu Y."/>
        </authorList>
    </citation>
    <scope>NUCLEOTIDE SEQUENCE [LARGE SCALE GENOMIC DNA]</scope>
    <source>
        <strain evidence="3 4">S2-26</strain>
    </source>
</reference>
<keyword evidence="1" id="KW-0732">Signal</keyword>
<evidence type="ECO:0000256" key="1">
    <source>
        <dbReference type="SAM" id="SignalP"/>
    </source>
</evidence>
<dbReference type="EMBL" id="VRYZ01000003">
    <property type="protein sequence ID" value="TXS92261.1"/>
    <property type="molecule type" value="Genomic_DNA"/>
</dbReference>
<keyword evidence="4" id="KW-1185">Reference proteome</keyword>
<protein>
    <submittedName>
        <fullName evidence="3">DUF4426 domain-containing protein</fullName>
    </submittedName>
</protein>
<sequence>MIRANSQHFFAPLLALALAALLAPAAFAQQSERFGPYELHHSVVNTTFLSPEVAAEYNIVRGKKRGIVNLAIREHLADGTAVNRAALLKGRSWDLIQGQALEFQEIREGQAVYYIAPFKFINREWRHFEVHFRPEGAEQTYTFKFKHQLYVH</sequence>
<evidence type="ECO:0000313" key="3">
    <source>
        <dbReference type="EMBL" id="TXS92261.1"/>
    </source>
</evidence>
<feature type="chain" id="PRO_5022720425" evidence="1">
    <location>
        <begin position="29"/>
        <end position="152"/>
    </location>
</feature>